<accession>A0A4Y2U6N8</accession>
<dbReference type="EMBL" id="BGPR01033433">
    <property type="protein sequence ID" value="GBO07356.1"/>
    <property type="molecule type" value="Genomic_DNA"/>
</dbReference>
<dbReference type="AlphaFoldDB" id="A0A4Y2U6N8"/>
<name>A0A4Y2U6N8_ARAVE</name>
<sequence length="94" mass="10427">MDFVHLPGSTVLHSLVEIEDHPGVYCTIVEMNGLSPLLSTECSKLETDIQFNDKEPCYFPSIWALSCTFTLCLGQTLEDILLKCEQKSAISCKG</sequence>
<gene>
    <name evidence="1" type="ORF">AVEN_32187_1</name>
</gene>
<comment type="caution">
    <text evidence="1">The sequence shown here is derived from an EMBL/GenBank/DDBJ whole genome shotgun (WGS) entry which is preliminary data.</text>
</comment>
<dbReference type="Proteomes" id="UP000499080">
    <property type="component" value="Unassembled WGS sequence"/>
</dbReference>
<organism evidence="1 2">
    <name type="scientific">Araneus ventricosus</name>
    <name type="common">Orbweaver spider</name>
    <name type="synonym">Epeira ventricosa</name>
    <dbReference type="NCBI Taxonomy" id="182803"/>
    <lineage>
        <taxon>Eukaryota</taxon>
        <taxon>Metazoa</taxon>
        <taxon>Ecdysozoa</taxon>
        <taxon>Arthropoda</taxon>
        <taxon>Chelicerata</taxon>
        <taxon>Arachnida</taxon>
        <taxon>Araneae</taxon>
        <taxon>Araneomorphae</taxon>
        <taxon>Entelegynae</taxon>
        <taxon>Araneoidea</taxon>
        <taxon>Araneidae</taxon>
        <taxon>Araneus</taxon>
    </lineage>
</organism>
<evidence type="ECO:0000313" key="1">
    <source>
        <dbReference type="EMBL" id="GBO07356.1"/>
    </source>
</evidence>
<reference evidence="1 2" key="1">
    <citation type="journal article" date="2019" name="Sci. Rep.">
        <title>Orb-weaving spider Araneus ventricosus genome elucidates the spidroin gene catalogue.</title>
        <authorList>
            <person name="Kono N."/>
            <person name="Nakamura H."/>
            <person name="Ohtoshi R."/>
            <person name="Moran D.A.P."/>
            <person name="Shinohara A."/>
            <person name="Yoshida Y."/>
            <person name="Fujiwara M."/>
            <person name="Mori M."/>
            <person name="Tomita M."/>
            <person name="Arakawa K."/>
        </authorList>
    </citation>
    <scope>NUCLEOTIDE SEQUENCE [LARGE SCALE GENOMIC DNA]</scope>
</reference>
<protein>
    <submittedName>
        <fullName evidence="1">Uncharacterized protein</fullName>
    </submittedName>
</protein>
<keyword evidence="2" id="KW-1185">Reference proteome</keyword>
<proteinExistence type="predicted"/>
<evidence type="ECO:0000313" key="2">
    <source>
        <dbReference type="Proteomes" id="UP000499080"/>
    </source>
</evidence>